<dbReference type="Proteomes" id="UP000632498">
    <property type="component" value="Unassembled WGS sequence"/>
</dbReference>
<dbReference type="Pfam" id="PF11902">
    <property type="entry name" value="DUF3422"/>
    <property type="match status" value="1"/>
</dbReference>
<dbReference type="EMBL" id="BMHV01000013">
    <property type="protein sequence ID" value="GGF66262.1"/>
    <property type="molecule type" value="Genomic_DNA"/>
</dbReference>
<reference evidence="3" key="1">
    <citation type="journal article" date="2014" name="Int. J. Syst. Evol. Microbiol.">
        <title>Complete genome sequence of Corynebacterium casei LMG S-19264T (=DSM 44701T), isolated from a smear-ripened cheese.</title>
        <authorList>
            <consortium name="US DOE Joint Genome Institute (JGI-PGF)"/>
            <person name="Walter F."/>
            <person name="Albersmeier A."/>
            <person name="Kalinowski J."/>
            <person name="Ruckert C."/>
        </authorList>
    </citation>
    <scope>NUCLEOTIDE SEQUENCE</scope>
    <source>
        <strain evidence="3">CGMCC 1.15254</strain>
    </source>
</reference>
<evidence type="ECO:0008006" key="5">
    <source>
        <dbReference type="Google" id="ProtNLM"/>
    </source>
</evidence>
<evidence type="ECO:0000256" key="2">
    <source>
        <dbReference type="SAM" id="Phobius"/>
    </source>
</evidence>
<dbReference type="RefSeq" id="WP_188664503.1">
    <property type="nucleotide sequence ID" value="NZ_BMHV01000013.1"/>
</dbReference>
<keyword evidence="1" id="KW-0175">Coiled coil</keyword>
<evidence type="ECO:0000256" key="1">
    <source>
        <dbReference type="SAM" id="Coils"/>
    </source>
</evidence>
<dbReference type="InterPro" id="IPR021830">
    <property type="entry name" value="DUF3422"/>
</dbReference>
<protein>
    <recommendedName>
        <fullName evidence="5">Egg lysin</fullName>
    </recommendedName>
</protein>
<evidence type="ECO:0000313" key="4">
    <source>
        <dbReference type="Proteomes" id="UP000632498"/>
    </source>
</evidence>
<feature type="coiled-coil region" evidence="1">
    <location>
        <begin position="334"/>
        <end position="361"/>
    </location>
</feature>
<gene>
    <name evidence="3" type="ORF">GCM10011332_20380</name>
</gene>
<reference evidence="3" key="2">
    <citation type="submission" date="2020-09" db="EMBL/GenBank/DDBJ databases">
        <authorList>
            <person name="Sun Q."/>
            <person name="Zhou Y."/>
        </authorList>
    </citation>
    <scope>NUCLEOTIDE SEQUENCE</scope>
    <source>
        <strain evidence="3">CGMCC 1.15254</strain>
    </source>
</reference>
<organism evidence="3 4">
    <name type="scientific">Terasakiella brassicae</name>
    <dbReference type="NCBI Taxonomy" id="1634917"/>
    <lineage>
        <taxon>Bacteria</taxon>
        <taxon>Pseudomonadati</taxon>
        <taxon>Pseudomonadota</taxon>
        <taxon>Alphaproteobacteria</taxon>
        <taxon>Rhodospirillales</taxon>
        <taxon>Terasakiellaceae</taxon>
        <taxon>Terasakiella</taxon>
    </lineage>
</organism>
<keyword evidence="2" id="KW-1133">Transmembrane helix</keyword>
<name>A0A917C2X1_9PROT</name>
<evidence type="ECO:0000313" key="3">
    <source>
        <dbReference type="EMBL" id="GGF66262.1"/>
    </source>
</evidence>
<proteinExistence type="predicted"/>
<keyword evidence="2" id="KW-0812">Transmembrane</keyword>
<comment type="caution">
    <text evidence="3">The sequence shown here is derived from an EMBL/GenBank/DDBJ whole genome shotgun (WGS) entry which is preliminary data.</text>
</comment>
<feature type="transmembrane region" description="Helical" evidence="2">
    <location>
        <begin position="368"/>
        <end position="386"/>
    </location>
</feature>
<keyword evidence="4" id="KW-1185">Reference proteome</keyword>
<feature type="transmembrane region" description="Helical" evidence="2">
    <location>
        <begin position="398"/>
        <end position="417"/>
    </location>
</feature>
<accession>A0A917C2X1</accession>
<keyword evidence="2" id="KW-0472">Membrane</keyword>
<sequence>MTYLGQEHPLRDTLDKEIRARPYIALDMPERITHLAVLSGEDGGDAERVHLSRLCEKFDVAKPLDEATHFISEMGPFRLRWERHTEFSTYTFFRNEPCEEPFLHPVIDFVPQDWISEIPGQVMNAVHLELETNDAPERSPIEMSRYFDGHTYVGCEMAGGAALVWTDMRVHDDRFMRILMRNISMPDRQAGRVVQRVLEVETYRIMALLGFPLAREASPRIRAIDESLAVIAAKMSDRVHPQKDGDLLEELSVLAAEVEAISARNSYRFGATKAYYAIVQQRLNELREGRLTGLPTLSETIERRMAPAMKTCDHTSMRQHSLSQRISRVASLLRARVEVELEKQNQEVLKTMNKRAELQLRLQETVEGLSVVAISYYLVGLLGYAFKGVKAGGVPINPDLAIGIAVPVVAVLIWSGLRKAKKVLLGV</sequence>
<dbReference type="AlphaFoldDB" id="A0A917C2X1"/>